<proteinExistence type="inferred from homology"/>
<dbReference type="InterPro" id="IPR018704">
    <property type="entry name" value="SecYEG/CpoB_TPR"/>
</dbReference>
<feature type="domain" description="Ancillary SecYEG translocon subunit/Cell division coordinator CpoB TPR" evidence="10">
    <location>
        <begin position="15"/>
        <end position="217"/>
    </location>
</feature>
<dbReference type="Proteomes" id="UP000663887">
    <property type="component" value="Unassembled WGS sequence"/>
</dbReference>
<name>A0A819KP34_9BILA</name>
<protein>
    <recommendedName>
        <fullName evidence="8">Ancillary SecYEG translocon subunit</fullName>
    </recommendedName>
</protein>
<reference evidence="12" key="1">
    <citation type="submission" date="2021-02" db="EMBL/GenBank/DDBJ databases">
        <authorList>
            <person name="Nowell W R."/>
        </authorList>
    </citation>
    <scope>NUCLEOTIDE SEQUENCE</scope>
</reference>
<sequence>MDEILNEDQQIEQIKGFFKKYGNQLVSGILVGAVAFSGYSFWQKKQQGSQQADAKKFEEVSQLASTLSLDASNQKALNEFMTKSNDLIESRPNGVYAVYSLLLQAKLAADKEDWVKAETLLSKIEQTSGVDSHLQNLAKYRLALVQFQLNKLDAALKTADSLTTTAFAPSANELKGDILLVQQKTADAQKAYQAAYDEIAKRKEPRPLLVVKMQNIGMSPTPIDVTKIINDE</sequence>
<comment type="caution">
    <text evidence="12">The sequence shown here is derived from an EMBL/GenBank/DDBJ whole genome shotgun (WGS) entry which is preliminary data.</text>
</comment>
<dbReference type="EMBL" id="CAJOBF010001457">
    <property type="protein sequence ID" value="CAF3952809.1"/>
    <property type="molecule type" value="Genomic_DNA"/>
</dbReference>
<evidence type="ECO:0000256" key="5">
    <source>
        <dbReference type="ARBA" id="ARBA00023136"/>
    </source>
</evidence>
<keyword evidence="5 9" id="KW-0472">Membrane</keyword>
<evidence type="ECO:0000256" key="7">
    <source>
        <dbReference type="ARBA" id="ARBA00024197"/>
    </source>
</evidence>
<evidence type="ECO:0000256" key="1">
    <source>
        <dbReference type="ARBA" id="ARBA00004401"/>
    </source>
</evidence>
<dbReference type="InterPro" id="IPR026039">
    <property type="entry name" value="YfgM"/>
</dbReference>
<comment type="similarity">
    <text evidence="7">Belongs to the YfgM family.</text>
</comment>
<evidence type="ECO:0000313" key="12">
    <source>
        <dbReference type="EMBL" id="CAF3952809.1"/>
    </source>
</evidence>
<accession>A0A819KP34</accession>
<gene>
    <name evidence="12" type="ORF">UXM345_LOCUS13436</name>
    <name evidence="11" type="ORF">XDN619_LOCUS16875</name>
</gene>
<evidence type="ECO:0000313" key="11">
    <source>
        <dbReference type="EMBL" id="CAF2092312.1"/>
    </source>
</evidence>
<dbReference type="GO" id="GO:0044877">
    <property type="term" value="F:protein-containing complex binding"/>
    <property type="evidence" value="ECO:0007669"/>
    <property type="project" value="InterPro"/>
</dbReference>
<keyword evidence="4 9" id="KW-1133">Transmembrane helix</keyword>
<evidence type="ECO:0000256" key="2">
    <source>
        <dbReference type="ARBA" id="ARBA00022475"/>
    </source>
</evidence>
<evidence type="ECO:0000256" key="6">
    <source>
        <dbReference type="ARBA" id="ARBA00023186"/>
    </source>
</evidence>
<dbReference type="InterPro" id="IPR011990">
    <property type="entry name" value="TPR-like_helical_dom_sf"/>
</dbReference>
<dbReference type="Pfam" id="PF09976">
    <property type="entry name" value="TPR_21"/>
    <property type="match status" value="1"/>
</dbReference>
<dbReference type="AlphaFoldDB" id="A0A819KP34"/>
<dbReference type="PANTHER" id="PTHR38035">
    <property type="entry name" value="UPF0070 PROTEIN YFGM"/>
    <property type="match status" value="1"/>
</dbReference>
<keyword evidence="6" id="KW-0143">Chaperone</keyword>
<dbReference type="GO" id="GO:0005886">
    <property type="term" value="C:plasma membrane"/>
    <property type="evidence" value="ECO:0007669"/>
    <property type="project" value="UniProtKB-SubCell"/>
</dbReference>
<keyword evidence="2" id="KW-1003">Cell membrane</keyword>
<comment type="subcellular location">
    <subcellularLocation>
        <location evidence="1">Cell membrane</location>
        <topology evidence="1">Single-pass type II membrane protein</topology>
    </subcellularLocation>
</comment>
<feature type="transmembrane region" description="Helical" evidence="9">
    <location>
        <begin position="21"/>
        <end position="42"/>
    </location>
</feature>
<keyword evidence="3 9" id="KW-0812">Transmembrane</keyword>
<evidence type="ECO:0000313" key="13">
    <source>
        <dbReference type="Proteomes" id="UP000663842"/>
    </source>
</evidence>
<dbReference type="EMBL" id="CAJNRG010007218">
    <property type="protein sequence ID" value="CAF2092312.1"/>
    <property type="molecule type" value="Genomic_DNA"/>
</dbReference>
<dbReference type="Gene3D" id="1.25.40.10">
    <property type="entry name" value="Tetratricopeptide repeat domain"/>
    <property type="match status" value="1"/>
</dbReference>
<evidence type="ECO:0000256" key="8">
    <source>
        <dbReference type="ARBA" id="ARBA00024235"/>
    </source>
</evidence>
<evidence type="ECO:0000259" key="10">
    <source>
        <dbReference type="Pfam" id="PF09976"/>
    </source>
</evidence>
<evidence type="ECO:0000256" key="9">
    <source>
        <dbReference type="SAM" id="Phobius"/>
    </source>
</evidence>
<dbReference type="PANTHER" id="PTHR38035:SF1">
    <property type="entry name" value="ANCILLARY SECYEG TRANSLOCON SUBUNIT"/>
    <property type="match status" value="1"/>
</dbReference>
<evidence type="ECO:0000256" key="4">
    <source>
        <dbReference type="ARBA" id="ARBA00022989"/>
    </source>
</evidence>
<dbReference type="Proteomes" id="UP000663842">
    <property type="component" value="Unassembled WGS sequence"/>
</dbReference>
<organism evidence="12 13">
    <name type="scientific">Rotaria magnacalcarata</name>
    <dbReference type="NCBI Taxonomy" id="392030"/>
    <lineage>
        <taxon>Eukaryota</taxon>
        <taxon>Metazoa</taxon>
        <taxon>Spiralia</taxon>
        <taxon>Gnathifera</taxon>
        <taxon>Rotifera</taxon>
        <taxon>Eurotatoria</taxon>
        <taxon>Bdelloidea</taxon>
        <taxon>Philodinida</taxon>
        <taxon>Philodinidae</taxon>
        <taxon>Rotaria</taxon>
    </lineage>
</organism>
<dbReference type="PIRSF" id="PIRSF006170">
    <property type="entry name" value="YfgM"/>
    <property type="match status" value="1"/>
</dbReference>
<evidence type="ECO:0000256" key="3">
    <source>
        <dbReference type="ARBA" id="ARBA00022692"/>
    </source>
</evidence>